<dbReference type="InterPro" id="IPR011712">
    <property type="entry name" value="Sig_transdc_His_kin_sub3_dim/P"/>
</dbReference>
<dbReference type="PROSITE" id="PS51257">
    <property type="entry name" value="PROKAR_LIPOPROTEIN"/>
    <property type="match status" value="1"/>
</dbReference>
<dbReference type="InterPro" id="IPR036890">
    <property type="entry name" value="HATPase_C_sf"/>
</dbReference>
<comment type="caution">
    <text evidence="13">The sequence shown here is derived from an EMBL/GenBank/DDBJ whole genome shotgun (WGS) entry which is preliminary data.</text>
</comment>
<evidence type="ECO:0000256" key="8">
    <source>
        <dbReference type="ARBA" id="ARBA00023012"/>
    </source>
</evidence>
<feature type="domain" description="Signal transduction histidine kinase subgroup 3 dimerisation and phosphoacceptor" evidence="12">
    <location>
        <begin position="477"/>
        <end position="538"/>
    </location>
</feature>
<reference evidence="13" key="1">
    <citation type="submission" date="2020-12" db="EMBL/GenBank/DDBJ databases">
        <title>Bacterial novel species Flavobacterium sp. SE-1-e isolated from soil.</title>
        <authorList>
            <person name="Jung H.-Y."/>
        </authorList>
    </citation>
    <scope>NUCLEOTIDE SEQUENCE</scope>
    <source>
        <strain evidence="13">SE-1-e</strain>
    </source>
</reference>
<evidence type="ECO:0000256" key="10">
    <source>
        <dbReference type="SAM" id="Phobius"/>
    </source>
</evidence>
<evidence type="ECO:0000256" key="3">
    <source>
        <dbReference type="ARBA" id="ARBA00022553"/>
    </source>
</evidence>
<evidence type="ECO:0000256" key="7">
    <source>
        <dbReference type="ARBA" id="ARBA00022840"/>
    </source>
</evidence>
<dbReference type="InterPro" id="IPR050482">
    <property type="entry name" value="Sensor_HK_TwoCompSys"/>
</dbReference>
<keyword evidence="3" id="KW-0597">Phosphoprotein</keyword>
<evidence type="ECO:0000256" key="1">
    <source>
        <dbReference type="ARBA" id="ARBA00000085"/>
    </source>
</evidence>
<proteinExistence type="predicted"/>
<dbReference type="RefSeq" id="WP_200105350.1">
    <property type="nucleotide sequence ID" value="NZ_JAEHFV010000002.1"/>
</dbReference>
<keyword evidence="4" id="KW-0808">Transferase</keyword>
<organism evidence="13 14">
    <name type="scientific">Flavobacterium agrisoli</name>
    <dbReference type="NCBI Taxonomy" id="2793066"/>
    <lineage>
        <taxon>Bacteria</taxon>
        <taxon>Pseudomonadati</taxon>
        <taxon>Bacteroidota</taxon>
        <taxon>Flavobacteriia</taxon>
        <taxon>Flavobacteriales</taxon>
        <taxon>Flavobacteriaceae</taxon>
        <taxon>Flavobacterium</taxon>
    </lineage>
</organism>
<dbReference type="Pfam" id="PF13181">
    <property type="entry name" value="TPR_8"/>
    <property type="match status" value="2"/>
</dbReference>
<dbReference type="PROSITE" id="PS50293">
    <property type="entry name" value="TPR_REGION"/>
    <property type="match status" value="1"/>
</dbReference>
<dbReference type="PROSITE" id="PS50005">
    <property type="entry name" value="TPR"/>
    <property type="match status" value="1"/>
</dbReference>
<dbReference type="EMBL" id="JAEHFV010000002">
    <property type="protein sequence ID" value="MBK0369426.1"/>
    <property type="molecule type" value="Genomic_DNA"/>
</dbReference>
<comment type="catalytic activity">
    <reaction evidence="1">
        <text>ATP + protein L-histidine = ADP + protein N-phospho-L-histidine.</text>
        <dbReference type="EC" id="2.7.13.3"/>
    </reaction>
</comment>
<dbReference type="Pfam" id="PF02518">
    <property type="entry name" value="HATPase_c"/>
    <property type="match status" value="1"/>
</dbReference>
<evidence type="ECO:0000313" key="13">
    <source>
        <dbReference type="EMBL" id="MBK0369426.1"/>
    </source>
</evidence>
<dbReference type="CDD" id="cd16917">
    <property type="entry name" value="HATPase_UhpB-NarQ-NarX-like"/>
    <property type="match status" value="1"/>
</dbReference>
<dbReference type="GO" id="GO:0046983">
    <property type="term" value="F:protein dimerization activity"/>
    <property type="evidence" value="ECO:0007669"/>
    <property type="project" value="InterPro"/>
</dbReference>
<dbReference type="AlphaFoldDB" id="A0A934PMX5"/>
<dbReference type="SUPFAM" id="SSF48452">
    <property type="entry name" value="TPR-like"/>
    <property type="match status" value="2"/>
</dbReference>
<dbReference type="Proteomes" id="UP000609172">
    <property type="component" value="Unassembled WGS sequence"/>
</dbReference>
<dbReference type="InterPro" id="IPR011990">
    <property type="entry name" value="TPR-like_helical_dom_sf"/>
</dbReference>
<evidence type="ECO:0000259" key="12">
    <source>
        <dbReference type="Pfam" id="PF07730"/>
    </source>
</evidence>
<evidence type="ECO:0000256" key="5">
    <source>
        <dbReference type="ARBA" id="ARBA00022741"/>
    </source>
</evidence>
<protein>
    <recommendedName>
        <fullName evidence="2">histidine kinase</fullName>
        <ecNumber evidence="2">2.7.13.3</ecNumber>
    </recommendedName>
</protein>
<dbReference type="Gene3D" id="3.30.565.10">
    <property type="entry name" value="Histidine kinase-like ATPase, C-terminal domain"/>
    <property type="match status" value="1"/>
</dbReference>
<sequence length="676" mass="78297">MKHPNFYLFLIFILLAACTKKKSLEDDFSISDDSLSIYLELANKYNLSLSEKEIYNQKALEVILDQPNDSLHRVNLFKVANRYYNMGSWNKYKKTVHLVLDEAIVKKDSAAISKAYDYLGDYYRKQSIADSAFIYYFKSEKIYSLRNDIKRLSQVKLNKASLQFSEGDYYGAEKNVFSALRTNKNKDSGILYEAYNLLGVLYNEMGEYDKSLEFHQKAIKAIDPKVIPIEFQSKATSLNNIGAVYLNKKDYENAEAAFNNGLSQINLKSQKPSLYAMLLDNYAFAQFKLQKNQNLPELYYDALKIRDSLNLTAGIIVSKLHLSEYYVAQNENTKGIVLLKEALKTARSSKNERNVLVALKQLSVLEPKKAVSYSKEYIRINDSLQKAERVIGDKFTRIEYETDQVINENEALNLQNRTLFYIFTVLCLIGLFFYVYKTQQIRNRELVFKQQQQLANESIYNLMIQQQNQIEAIRIKEKKRVAQELHDGVLSRMFGLRMSLDSLNSMNDEQAAKQRDIYLQELKVIEQDIREISHDLNKEKSELINNFVAILDKLFEDQKRNFQSHLVVKIDRKIKWELVDNAKKINVYRIIQEALQNCNKYAKATEIKVVIKAFEDHLYVIISDNGVGFKVNQAKKGIGLQNIAYRTKECLGTLSIDSDVNGTVLEIVFPLYTQNE</sequence>
<dbReference type="Gene3D" id="1.25.40.10">
    <property type="entry name" value="Tetratricopeptide repeat domain"/>
    <property type="match status" value="2"/>
</dbReference>
<evidence type="ECO:0000256" key="9">
    <source>
        <dbReference type="PROSITE-ProRule" id="PRU00339"/>
    </source>
</evidence>
<feature type="repeat" description="TPR" evidence="9">
    <location>
        <begin position="192"/>
        <end position="225"/>
    </location>
</feature>
<dbReference type="InterPro" id="IPR019734">
    <property type="entry name" value="TPR_rpt"/>
</dbReference>
<keyword evidence="9" id="KW-0802">TPR repeat</keyword>
<evidence type="ECO:0000256" key="4">
    <source>
        <dbReference type="ARBA" id="ARBA00022679"/>
    </source>
</evidence>
<accession>A0A934PMX5</accession>
<dbReference type="GO" id="GO:0005524">
    <property type="term" value="F:ATP binding"/>
    <property type="evidence" value="ECO:0007669"/>
    <property type="project" value="UniProtKB-KW"/>
</dbReference>
<keyword evidence="10" id="KW-0812">Transmembrane</keyword>
<feature type="domain" description="Histidine kinase/HSP90-like ATPase" evidence="11">
    <location>
        <begin position="585"/>
        <end position="671"/>
    </location>
</feature>
<dbReference type="PANTHER" id="PTHR24421:SF10">
    <property type="entry name" value="NITRATE_NITRITE SENSOR PROTEIN NARQ"/>
    <property type="match status" value="1"/>
</dbReference>
<dbReference type="GO" id="GO:0016020">
    <property type="term" value="C:membrane"/>
    <property type="evidence" value="ECO:0007669"/>
    <property type="project" value="InterPro"/>
</dbReference>
<keyword evidence="5" id="KW-0547">Nucleotide-binding</keyword>
<keyword evidence="8" id="KW-0902">Two-component regulatory system</keyword>
<dbReference type="Pfam" id="PF07730">
    <property type="entry name" value="HisKA_3"/>
    <property type="match status" value="1"/>
</dbReference>
<keyword evidence="10" id="KW-1133">Transmembrane helix</keyword>
<dbReference type="PANTHER" id="PTHR24421">
    <property type="entry name" value="NITRATE/NITRITE SENSOR PROTEIN NARX-RELATED"/>
    <property type="match status" value="1"/>
</dbReference>
<name>A0A934PMX5_9FLAO</name>
<keyword evidence="6" id="KW-0418">Kinase</keyword>
<keyword evidence="10" id="KW-0472">Membrane</keyword>
<keyword evidence="14" id="KW-1185">Reference proteome</keyword>
<evidence type="ECO:0000259" key="11">
    <source>
        <dbReference type="Pfam" id="PF02518"/>
    </source>
</evidence>
<dbReference type="InterPro" id="IPR003594">
    <property type="entry name" value="HATPase_dom"/>
</dbReference>
<keyword evidence="7" id="KW-0067">ATP-binding</keyword>
<feature type="transmembrane region" description="Helical" evidence="10">
    <location>
        <begin position="418"/>
        <end position="436"/>
    </location>
</feature>
<dbReference type="SUPFAM" id="SSF55874">
    <property type="entry name" value="ATPase domain of HSP90 chaperone/DNA topoisomerase II/histidine kinase"/>
    <property type="match status" value="1"/>
</dbReference>
<evidence type="ECO:0000256" key="6">
    <source>
        <dbReference type="ARBA" id="ARBA00022777"/>
    </source>
</evidence>
<dbReference type="EC" id="2.7.13.3" evidence="2"/>
<dbReference type="SMART" id="SM00028">
    <property type="entry name" value="TPR"/>
    <property type="match status" value="3"/>
</dbReference>
<dbReference type="GO" id="GO:0000155">
    <property type="term" value="F:phosphorelay sensor kinase activity"/>
    <property type="evidence" value="ECO:0007669"/>
    <property type="project" value="InterPro"/>
</dbReference>
<evidence type="ECO:0000313" key="14">
    <source>
        <dbReference type="Proteomes" id="UP000609172"/>
    </source>
</evidence>
<evidence type="ECO:0000256" key="2">
    <source>
        <dbReference type="ARBA" id="ARBA00012438"/>
    </source>
</evidence>
<gene>
    <name evidence="13" type="ORF">I5M07_06195</name>
</gene>
<dbReference type="Gene3D" id="1.20.5.1930">
    <property type="match status" value="1"/>
</dbReference>